<sequence length="85" mass="9945">MVRGKINPILRVHPIVSIIHTCNEPDKRCYFVVPFIIPDYYITTGSQLKFVYSVGTLELSKFYQGQKIECTKRLSRKIKNGYINY</sequence>
<accession>A0A0N5CCK6</accession>
<reference evidence="2" key="1">
    <citation type="submission" date="2017-02" db="UniProtKB">
        <authorList>
            <consortium name="WormBaseParasite"/>
        </authorList>
    </citation>
    <scope>IDENTIFICATION</scope>
</reference>
<name>A0A0N5CCK6_STREA</name>
<dbReference type="Proteomes" id="UP000046392">
    <property type="component" value="Unplaced"/>
</dbReference>
<protein>
    <submittedName>
        <fullName evidence="2">Uncharacterized protein</fullName>
    </submittedName>
</protein>
<evidence type="ECO:0000313" key="1">
    <source>
        <dbReference type="Proteomes" id="UP000046392"/>
    </source>
</evidence>
<proteinExistence type="predicted"/>
<dbReference type="WBParaSite" id="SPAL_0001560840.1">
    <property type="protein sequence ID" value="SPAL_0001560840.1"/>
    <property type="gene ID" value="SPAL_0001560840"/>
</dbReference>
<keyword evidence="1" id="KW-1185">Reference proteome</keyword>
<evidence type="ECO:0000313" key="2">
    <source>
        <dbReference type="WBParaSite" id="SPAL_0001560840.1"/>
    </source>
</evidence>
<organism evidence="1 2">
    <name type="scientific">Strongyloides papillosus</name>
    <name type="common">Intestinal threadworm</name>
    <dbReference type="NCBI Taxonomy" id="174720"/>
    <lineage>
        <taxon>Eukaryota</taxon>
        <taxon>Metazoa</taxon>
        <taxon>Ecdysozoa</taxon>
        <taxon>Nematoda</taxon>
        <taxon>Chromadorea</taxon>
        <taxon>Rhabditida</taxon>
        <taxon>Tylenchina</taxon>
        <taxon>Panagrolaimomorpha</taxon>
        <taxon>Strongyloidoidea</taxon>
        <taxon>Strongyloididae</taxon>
        <taxon>Strongyloides</taxon>
    </lineage>
</organism>
<dbReference type="AlphaFoldDB" id="A0A0N5CCK6"/>